<accession>A0ABY3X337</accession>
<dbReference type="Proteomes" id="UP000828924">
    <property type="component" value="Chromosome"/>
</dbReference>
<evidence type="ECO:0000256" key="1">
    <source>
        <dbReference type="SAM" id="MobiDB-lite"/>
    </source>
</evidence>
<dbReference type="EMBL" id="CP071872">
    <property type="protein sequence ID" value="UNM16433.1"/>
    <property type="molecule type" value="Genomic_DNA"/>
</dbReference>
<evidence type="ECO:0000313" key="2">
    <source>
        <dbReference type="EMBL" id="UNM16433.1"/>
    </source>
</evidence>
<feature type="compositionally biased region" description="Polar residues" evidence="1">
    <location>
        <begin position="50"/>
        <end position="64"/>
    </location>
</feature>
<proteinExistence type="predicted"/>
<reference evidence="2 3" key="1">
    <citation type="submission" date="2021-03" db="EMBL/GenBank/DDBJ databases">
        <title>Complete genome of Streptomyces formicae strain 1H-GS9 (DSM 100524).</title>
        <authorList>
            <person name="Atanasov K.E."/>
            <person name="Altabella T."/>
            <person name="Ferrer A."/>
        </authorList>
    </citation>
    <scope>NUCLEOTIDE SEQUENCE [LARGE SCALE GENOMIC DNA]</scope>
    <source>
        <strain evidence="2 3">1H-GS9</strain>
    </source>
</reference>
<keyword evidence="3" id="KW-1185">Reference proteome</keyword>
<organism evidence="2 3">
    <name type="scientific">Streptomyces formicae</name>
    <dbReference type="NCBI Taxonomy" id="1616117"/>
    <lineage>
        <taxon>Bacteria</taxon>
        <taxon>Bacillati</taxon>
        <taxon>Actinomycetota</taxon>
        <taxon>Actinomycetes</taxon>
        <taxon>Kitasatosporales</taxon>
        <taxon>Streptomycetaceae</taxon>
        <taxon>Streptomyces</taxon>
    </lineage>
</organism>
<gene>
    <name evidence="2" type="ORF">J4032_10345</name>
</gene>
<evidence type="ECO:0000313" key="3">
    <source>
        <dbReference type="Proteomes" id="UP000828924"/>
    </source>
</evidence>
<feature type="region of interest" description="Disordered" evidence="1">
    <location>
        <begin position="43"/>
        <end position="69"/>
    </location>
</feature>
<sequence>MTADEDSFSIEYSITPPLPEESDGESTVLLMLEARDDLGNEYSDWGGTFGTSADGKQTEGTVSGQPGLPAGTRELFVRFTYLRAGEETSYDLTLPVPFTG</sequence>
<feature type="region of interest" description="Disordered" evidence="1">
    <location>
        <begin position="1"/>
        <end position="25"/>
    </location>
</feature>
<name>A0ABY3X337_9ACTN</name>
<protein>
    <submittedName>
        <fullName evidence="2">Uncharacterized protein</fullName>
    </submittedName>
</protein>